<name>A0A1N6GH25_9BURK</name>
<dbReference type="Proteomes" id="UP000185151">
    <property type="component" value="Unassembled WGS sequence"/>
</dbReference>
<dbReference type="AlphaFoldDB" id="A0A1N6GH25"/>
<evidence type="ECO:0000313" key="3">
    <source>
        <dbReference type="Proteomes" id="UP000185151"/>
    </source>
</evidence>
<reference evidence="2 3" key="1">
    <citation type="submission" date="2016-11" db="EMBL/GenBank/DDBJ databases">
        <authorList>
            <person name="Jaros S."/>
            <person name="Januszkiewicz K."/>
            <person name="Wedrychowicz H."/>
        </authorList>
    </citation>
    <scope>NUCLEOTIDE SEQUENCE [LARGE SCALE GENOMIC DNA]</scope>
    <source>
        <strain evidence="2 3">GAS95</strain>
    </source>
</reference>
<protein>
    <recommendedName>
        <fullName evidence="4">DUF1508 domain-containing protein</fullName>
    </recommendedName>
</protein>
<dbReference type="EMBL" id="FSRU01000001">
    <property type="protein sequence ID" value="SIO06855.1"/>
    <property type="molecule type" value="Genomic_DNA"/>
</dbReference>
<evidence type="ECO:0008006" key="4">
    <source>
        <dbReference type="Google" id="ProtNLM"/>
    </source>
</evidence>
<evidence type="ECO:0000256" key="1">
    <source>
        <dbReference type="SAM" id="MobiDB-lite"/>
    </source>
</evidence>
<keyword evidence="3" id="KW-1185">Reference proteome</keyword>
<sequence length="73" mass="8237">MTYPRSSDLTLHVFEQDGGWHWALTTERQHGTGKKVVAYSEDMFASQAQARAEGERAANDWQHGAGLRRSEFA</sequence>
<evidence type="ECO:0000313" key="2">
    <source>
        <dbReference type="EMBL" id="SIO06855.1"/>
    </source>
</evidence>
<gene>
    <name evidence="2" type="ORF">SAMN05444165_0767</name>
</gene>
<accession>A0A1N6GH25</accession>
<dbReference type="RefSeq" id="WP_074294297.1">
    <property type="nucleotide sequence ID" value="NZ_FSRU01000001.1"/>
</dbReference>
<feature type="region of interest" description="Disordered" evidence="1">
    <location>
        <begin position="50"/>
        <end position="73"/>
    </location>
</feature>
<proteinExistence type="predicted"/>
<dbReference type="OrthoDB" id="9133281at2"/>
<organism evidence="2 3">
    <name type="scientific">Paraburkholderia phenazinium</name>
    <dbReference type="NCBI Taxonomy" id="60549"/>
    <lineage>
        <taxon>Bacteria</taxon>
        <taxon>Pseudomonadati</taxon>
        <taxon>Pseudomonadota</taxon>
        <taxon>Betaproteobacteria</taxon>
        <taxon>Burkholderiales</taxon>
        <taxon>Burkholderiaceae</taxon>
        <taxon>Paraburkholderia</taxon>
    </lineage>
</organism>